<dbReference type="RefSeq" id="WP_181551172.1">
    <property type="nucleotide sequence ID" value="NZ_JACDUS010000004.1"/>
</dbReference>
<name>A0A7W0HKS3_9BACT</name>
<organism evidence="2 3">
    <name type="scientific">Desulfosalsimonas propionicica</name>
    <dbReference type="NCBI Taxonomy" id="332175"/>
    <lineage>
        <taxon>Bacteria</taxon>
        <taxon>Pseudomonadati</taxon>
        <taxon>Thermodesulfobacteriota</taxon>
        <taxon>Desulfobacteria</taxon>
        <taxon>Desulfobacterales</taxon>
        <taxon>Desulfosalsimonadaceae</taxon>
        <taxon>Desulfosalsimonas</taxon>
    </lineage>
</organism>
<sequence>MDTVILFTVNLSAVAVFMTAGWGISLMRRNAAIADALWGLGFVLVAWLTFFQADGFFMRKLLLALMVTIWGLRLFVHIAGRSRGKGEDPRYAAWRAQYGQSFWIVSLYRVFLVQAVFLWVIAIGVQYGQVAAHPARLTWLDGAGFLIWLSGLVIESVADYQLRDFLSAPENRGRVMDQGLWRYSRHPNYFGETLVWWGIFVMVLSAPLGFLTIVSPLVITYTLLRLTGVTLMEETEFSDNPEYQAYIRRTSAFVPWFPDKGREKGADHDK</sequence>
<keyword evidence="3" id="KW-1185">Reference proteome</keyword>
<dbReference type="Pfam" id="PF06966">
    <property type="entry name" value="DUF1295"/>
    <property type="match status" value="1"/>
</dbReference>
<feature type="transmembrane region" description="Helical" evidence="1">
    <location>
        <begin position="194"/>
        <end position="224"/>
    </location>
</feature>
<dbReference type="PROSITE" id="PS50244">
    <property type="entry name" value="S5A_REDUCTASE"/>
    <property type="match status" value="1"/>
</dbReference>
<dbReference type="PANTHER" id="PTHR32251:SF17">
    <property type="entry name" value="STEROID 5-ALPHA REDUCTASE C-TERMINAL DOMAIN-CONTAINING PROTEIN"/>
    <property type="match status" value="1"/>
</dbReference>
<proteinExistence type="predicted"/>
<accession>A0A7W0HKS3</accession>
<keyword evidence="1" id="KW-0472">Membrane</keyword>
<evidence type="ECO:0000256" key="1">
    <source>
        <dbReference type="SAM" id="Phobius"/>
    </source>
</evidence>
<evidence type="ECO:0000313" key="3">
    <source>
        <dbReference type="Proteomes" id="UP000525298"/>
    </source>
</evidence>
<feature type="transmembrane region" description="Helical" evidence="1">
    <location>
        <begin position="7"/>
        <end position="25"/>
    </location>
</feature>
<dbReference type="Proteomes" id="UP000525298">
    <property type="component" value="Unassembled WGS sequence"/>
</dbReference>
<gene>
    <name evidence="2" type="ORF">HNR65_001849</name>
</gene>
<evidence type="ECO:0000313" key="2">
    <source>
        <dbReference type="EMBL" id="MBA2881522.1"/>
    </source>
</evidence>
<dbReference type="InterPro" id="IPR010721">
    <property type="entry name" value="UstE-like"/>
</dbReference>
<feature type="transmembrane region" description="Helical" evidence="1">
    <location>
        <begin position="100"/>
        <end position="125"/>
    </location>
</feature>
<feature type="transmembrane region" description="Helical" evidence="1">
    <location>
        <begin position="31"/>
        <end position="50"/>
    </location>
</feature>
<dbReference type="EMBL" id="JACDUS010000004">
    <property type="protein sequence ID" value="MBA2881522.1"/>
    <property type="molecule type" value="Genomic_DNA"/>
</dbReference>
<feature type="transmembrane region" description="Helical" evidence="1">
    <location>
        <begin position="62"/>
        <end position="80"/>
    </location>
</feature>
<keyword evidence="1" id="KW-1133">Transmembrane helix</keyword>
<dbReference type="PANTHER" id="PTHR32251">
    <property type="entry name" value="3-OXO-5-ALPHA-STEROID 4-DEHYDROGENASE"/>
    <property type="match status" value="1"/>
</dbReference>
<dbReference type="Gene3D" id="1.20.120.1630">
    <property type="match status" value="1"/>
</dbReference>
<reference evidence="2 3" key="1">
    <citation type="submission" date="2020-07" db="EMBL/GenBank/DDBJ databases">
        <title>Genomic Encyclopedia of Type Strains, Phase IV (KMG-IV): sequencing the most valuable type-strain genomes for metagenomic binning, comparative biology and taxonomic classification.</title>
        <authorList>
            <person name="Goeker M."/>
        </authorList>
    </citation>
    <scope>NUCLEOTIDE SEQUENCE [LARGE SCALE GENOMIC DNA]</scope>
    <source>
        <strain evidence="2 3">DSM 17721</strain>
    </source>
</reference>
<comment type="caution">
    <text evidence="2">The sequence shown here is derived from an EMBL/GenBank/DDBJ whole genome shotgun (WGS) entry which is preliminary data.</text>
</comment>
<dbReference type="GO" id="GO:0016020">
    <property type="term" value="C:membrane"/>
    <property type="evidence" value="ECO:0007669"/>
    <property type="project" value="TreeGrafter"/>
</dbReference>
<keyword evidence="1" id="KW-0812">Transmembrane</keyword>
<protein>
    <submittedName>
        <fullName evidence="2">Steroid 5-alpha reductase family enzyme</fullName>
    </submittedName>
</protein>
<dbReference type="AlphaFoldDB" id="A0A7W0HKS3"/>